<proteinExistence type="predicted"/>
<evidence type="ECO:0000259" key="5">
    <source>
        <dbReference type="Pfam" id="PF18254"/>
    </source>
</evidence>
<gene>
    <name evidence="6" type="ORF">EHF44_21600</name>
</gene>
<organism evidence="6 7">
    <name type="scientific">Cupriavidus pauculus</name>
    <dbReference type="NCBI Taxonomy" id="82633"/>
    <lineage>
        <taxon>Bacteria</taxon>
        <taxon>Pseudomonadati</taxon>
        <taxon>Pseudomonadota</taxon>
        <taxon>Betaproteobacteria</taxon>
        <taxon>Burkholderiales</taxon>
        <taxon>Burkholderiaceae</taxon>
        <taxon>Cupriavidus</taxon>
    </lineage>
</organism>
<dbReference type="RefSeq" id="WP_124685756.1">
    <property type="nucleotide sequence ID" value="NZ_CP033970.1"/>
</dbReference>
<keyword evidence="3" id="KW-0808">Transferase</keyword>
<evidence type="ECO:0000256" key="3">
    <source>
        <dbReference type="ARBA" id="ARBA00022679"/>
    </source>
</evidence>
<reference evidence="7" key="1">
    <citation type="submission" date="2018-11" db="EMBL/GenBank/DDBJ databases">
        <title>FDA dAtabase for Regulatory Grade micrObial Sequences (FDA-ARGOS): Supporting development and validation of Infectious Disease Dx tests.</title>
        <authorList>
            <person name="Goldberg B."/>
            <person name="Campos J."/>
            <person name="Tallon L."/>
            <person name="Sadzewicz L."/>
            <person name="Zhao X."/>
            <person name="Vavikolanu K."/>
            <person name="Mehta A."/>
            <person name="Aluvathingal J."/>
            <person name="Nadendla S."/>
            <person name="Geyer C."/>
            <person name="Nandy P."/>
            <person name="Yan Y."/>
            <person name="Sichtig H."/>
        </authorList>
    </citation>
    <scope>NUCLEOTIDE SEQUENCE [LARGE SCALE GENOMIC DNA]</scope>
    <source>
        <strain evidence="7">FDAARGOS_614</strain>
    </source>
</reference>
<feature type="domain" description="HMW1" evidence="5">
    <location>
        <begin position="149"/>
        <end position="235"/>
    </location>
</feature>
<dbReference type="KEGG" id="cpau:EHF44_21600"/>
<evidence type="ECO:0000259" key="4">
    <source>
        <dbReference type="Pfam" id="PF18071"/>
    </source>
</evidence>
<evidence type="ECO:0000256" key="2">
    <source>
        <dbReference type="ARBA" id="ARBA00022676"/>
    </source>
</evidence>
<evidence type="ECO:0000256" key="1">
    <source>
        <dbReference type="ARBA" id="ARBA00004922"/>
    </source>
</evidence>
<accession>A0A3G8H749</accession>
<dbReference type="Gene3D" id="3.40.50.2000">
    <property type="entry name" value="Glycogen Phosphorylase B"/>
    <property type="match status" value="1"/>
</dbReference>
<keyword evidence="2" id="KW-0328">Glycosyltransferase</keyword>
<dbReference type="Pfam" id="PF18254">
    <property type="entry name" value="HMw1_D2"/>
    <property type="match status" value="1"/>
</dbReference>
<protein>
    <submittedName>
        <fullName evidence="6">Peptide transporter</fullName>
    </submittedName>
</protein>
<dbReference type="PANTHER" id="PTHR44835:SF1">
    <property type="entry name" value="PROTEIN O-GLCNAC TRANSFERASE"/>
    <property type="match status" value="1"/>
</dbReference>
<sequence length="619" mass="69082">MTITKFSINKFEYLCYLGEHEKAGRELVALMELIDRHYGLLMDVDEWPQSVEALDIMDDHLLTRLASAITSLVANPSFRFSDHGAAVLLQYQRWLAALFAASPFRNGDHILRTLGADEEARTALQLRTSELQKFQLFYFPESEVVLDWDVIWGVDKVLAAGLALAIMSSRFLATPSAHAKRELLLRWLPPRLAEVDSVDQLPMAILHDVYMHCSYADLPGKHDIKKPINTLIRRKLASLGVADVARPAARPASGKPVILVVLEWFSENHSIYRTHSQTMVAMRDKFHLVGMGYEDRVDDAGKAVFDEFVPLEGGSVWENAAHVRATSEKYQAQAAYMPSVGMFPITMLLASLRVAPLQLMALGHPATTHGHAMDYVVVEEDYVGDEACFSETLLKLPPDGMPYRAPAAMLRLDLDAARKPRPTEVVKVAVAATTIKLNPKFLAACAAIARTTKVPVEFHFLVGQATGLMFPQVRNVVRRIIGPSAIVHKHQSYDDYMAVIADCDMFLNPFPFGNTNGIVDTVWSGLVGVCRTGAEVHEHIDEGMFRRLGFPDWTITTSTEQYIAAAVRMIERAEERRVMQGKLAGPQAIERLIFKGRPEILGQRIQALWEDKLRTATPA</sequence>
<dbReference type="PANTHER" id="PTHR44835">
    <property type="entry name" value="UDP-N-ACETYLGLUCOSAMINE--PEPTIDE N-ACETYLGLUCOSAMINYLTRANSFERASE SPINDLY-RELATED"/>
    <property type="match status" value="1"/>
</dbReference>
<dbReference type="AlphaFoldDB" id="A0A3G8H749"/>
<dbReference type="GO" id="GO:0016757">
    <property type="term" value="F:glycosyltransferase activity"/>
    <property type="evidence" value="ECO:0007669"/>
    <property type="project" value="UniProtKB-KW"/>
</dbReference>
<dbReference type="EMBL" id="CP033970">
    <property type="protein sequence ID" value="AZG16025.1"/>
    <property type="molecule type" value="Genomic_DNA"/>
</dbReference>
<evidence type="ECO:0000313" key="7">
    <source>
        <dbReference type="Proteomes" id="UP000270411"/>
    </source>
</evidence>
<comment type="pathway">
    <text evidence="1">Protein modification; protein glycosylation.</text>
</comment>
<dbReference type="Proteomes" id="UP000270411">
    <property type="component" value="Chromosome 2"/>
</dbReference>
<feature type="domain" description="HMW1C N-terminal" evidence="4">
    <location>
        <begin position="6"/>
        <end position="117"/>
    </location>
</feature>
<dbReference type="Gene3D" id="3.40.50.11380">
    <property type="match status" value="1"/>
</dbReference>
<dbReference type="OrthoDB" id="8608962at2"/>
<dbReference type="InterPro" id="IPR041109">
    <property type="entry name" value="HMW1C_N"/>
</dbReference>
<dbReference type="InterPro" id="IPR051939">
    <property type="entry name" value="Glycosyltr_41/O-GlcNAc_trsf"/>
</dbReference>
<dbReference type="Pfam" id="PF18071">
    <property type="entry name" value="HMW1C_N"/>
    <property type="match status" value="1"/>
</dbReference>
<evidence type="ECO:0000313" key="6">
    <source>
        <dbReference type="EMBL" id="AZG16025.1"/>
    </source>
</evidence>
<name>A0A3G8H749_9BURK</name>
<dbReference type="InterPro" id="IPR040542">
    <property type="entry name" value="HMW1_D2"/>
</dbReference>